<evidence type="ECO:0000313" key="2">
    <source>
        <dbReference type="Proteomes" id="UP000012117"/>
    </source>
</evidence>
<gene>
    <name evidence="1" type="ORF">LEP1GSC124_5082</name>
</gene>
<dbReference type="Proteomes" id="UP000012117">
    <property type="component" value="Unassembled WGS sequence"/>
</dbReference>
<dbReference type="AlphaFoldDB" id="M7AFN1"/>
<organism evidence="1 2">
    <name type="scientific">Leptospira interrogans serovar Pyrogenes str. 200701872</name>
    <dbReference type="NCBI Taxonomy" id="1193029"/>
    <lineage>
        <taxon>Bacteria</taxon>
        <taxon>Pseudomonadati</taxon>
        <taxon>Spirochaetota</taxon>
        <taxon>Spirochaetia</taxon>
        <taxon>Leptospirales</taxon>
        <taxon>Leptospiraceae</taxon>
        <taxon>Leptospira</taxon>
    </lineage>
</organism>
<comment type="caution">
    <text evidence="1">The sequence shown here is derived from an EMBL/GenBank/DDBJ whole genome shotgun (WGS) entry which is preliminary data.</text>
</comment>
<reference evidence="1 2" key="1">
    <citation type="submission" date="2013-01" db="EMBL/GenBank/DDBJ databases">
        <authorList>
            <person name="Harkins D.M."/>
            <person name="Durkin A.S."/>
            <person name="Brinkac L.M."/>
            <person name="Haft D.H."/>
            <person name="Selengut J.D."/>
            <person name="Sanka R."/>
            <person name="DePew J."/>
            <person name="Purushe J."/>
            <person name="Picardeau M."/>
            <person name="Werts C."/>
            <person name="Goarant C."/>
            <person name="Vinetz J.M."/>
            <person name="Sutton G.G."/>
            <person name="Nierman W.C."/>
            <person name="Fouts D.E."/>
        </authorList>
    </citation>
    <scope>NUCLEOTIDE SEQUENCE [LARGE SCALE GENOMIC DNA]</scope>
    <source>
        <strain evidence="1 2">200701872</strain>
    </source>
</reference>
<accession>M7AFN1</accession>
<proteinExistence type="predicted"/>
<dbReference type="BioCyc" id="LINT1193029:G11R4-1246-MONOMER"/>
<name>M7AFN1_LEPIR</name>
<protein>
    <submittedName>
        <fullName evidence="1">Uncharacterized protein</fullName>
    </submittedName>
</protein>
<sequence length="44" mass="5204">MSAAISLTHNSESDRSENTAMQYDFKHSYFGIYEEIEMLRCRLQ</sequence>
<dbReference type="EMBL" id="AKWN02000010">
    <property type="protein sequence ID" value="EMP09674.1"/>
    <property type="molecule type" value="Genomic_DNA"/>
</dbReference>
<evidence type="ECO:0000313" key="1">
    <source>
        <dbReference type="EMBL" id="EMP09674.1"/>
    </source>
</evidence>